<protein>
    <submittedName>
        <fullName evidence="2">Sulfur/cysteine carrier protein CysO</fullName>
    </submittedName>
</protein>
<evidence type="ECO:0000256" key="1">
    <source>
        <dbReference type="SAM" id="MobiDB-lite"/>
    </source>
</evidence>
<dbReference type="AlphaFoldDB" id="A0A6J4I135"/>
<evidence type="ECO:0000313" key="2">
    <source>
        <dbReference type="EMBL" id="CAA9239311.1"/>
    </source>
</evidence>
<feature type="non-terminal residue" evidence="2">
    <location>
        <position position="1"/>
    </location>
</feature>
<dbReference type="EMBL" id="CADCTN010000101">
    <property type="protein sequence ID" value="CAA9239311.1"/>
    <property type="molecule type" value="Genomic_DNA"/>
</dbReference>
<feature type="non-terminal residue" evidence="2">
    <location>
        <position position="91"/>
    </location>
</feature>
<accession>A0A6J4I135</accession>
<organism evidence="2">
    <name type="scientific">uncultured Blastococcus sp</name>
    <dbReference type="NCBI Taxonomy" id="217144"/>
    <lineage>
        <taxon>Bacteria</taxon>
        <taxon>Bacillati</taxon>
        <taxon>Actinomycetota</taxon>
        <taxon>Actinomycetes</taxon>
        <taxon>Geodermatophilales</taxon>
        <taxon>Geodermatophilaceae</taxon>
        <taxon>Blastococcus</taxon>
        <taxon>environmental samples</taxon>
    </lineage>
</organism>
<sequence length="91" mass="10545">GHRGPDPHHPAHPHRRQQDRRGQRRHARHARRRPRDQAPGAEEPPHHRGGQAAPLRQRLRQRRGRAVHRRAGHPGQGRRLGDDPPGRRGRL</sequence>
<feature type="region of interest" description="Disordered" evidence="1">
    <location>
        <begin position="1"/>
        <end position="91"/>
    </location>
</feature>
<proteinExistence type="predicted"/>
<reference evidence="2" key="1">
    <citation type="submission" date="2020-02" db="EMBL/GenBank/DDBJ databases">
        <authorList>
            <person name="Meier V. D."/>
        </authorList>
    </citation>
    <scope>NUCLEOTIDE SEQUENCE</scope>
    <source>
        <strain evidence="2">AVDCRST_MAG52</strain>
    </source>
</reference>
<feature type="compositionally biased region" description="Basic residues" evidence="1">
    <location>
        <begin position="10"/>
        <end position="34"/>
    </location>
</feature>
<name>A0A6J4I135_9ACTN</name>
<feature type="compositionally biased region" description="Basic residues" evidence="1">
    <location>
        <begin position="57"/>
        <end position="72"/>
    </location>
</feature>
<feature type="compositionally biased region" description="Basic and acidic residues" evidence="1">
    <location>
        <begin position="79"/>
        <end position="91"/>
    </location>
</feature>
<gene>
    <name evidence="2" type="ORF">AVDCRST_MAG52-1512</name>
</gene>